<keyword evidence="7" id="KW-1185">Reference proteome</keyword>
<reference evidence="6 7" key="1">
    <citation type="submission" date="2022-05" db="EMBL/GenBank/DDBJ databases">
        <authorList>
            <consortium name="Genoscope - CEA"/>
            <person name="William W."/>
        </authorList>
    </citation>
    <scope>NUCLEOTIDE SEQUENCE [LARGE SCALE GENOMIC DNA]</scope>
</reference>
<organism evidence="6 7">
    <name type="scientific">Porites evermanni</name>
    <dbReference type="NCBI Taxonomy" id="104178"/>
    <lineage>
        <taxon>Eukaryota</taxon>
        <taxon>Metazoa</taxon>
        <taxon>Cnidaria</taxon>
        <taxon>Anthozoa</taxon>
        <taxon>Hexacorallia</taxon>
        <taxon>Scleractinia</taxon>
        <taxon>Fungiina</taxon>
        <taxon>Poritidae</taxon>
        <taxon>Porites</taxon>
    </lineage>
</organism>
<dbReference type="PANTHER" id="PTHR13710">
    <property type="entry name" value="DNA HELICASE RECQ FAMILY MEMBER"/>
    <property type="match status" value="1"/>
</dbReference>
<dbReference type="PANTHER" id="PTHR13710:SF147">
    <property type="entry name" value="DNA HELICASE"/>
    <property type="match status" value="1"/>
</dbReference>
<protein>
    <recommendedName>
        <fullName evidence="3">DNA 3'-5' helicase</fullName>
        <ecNumber evidence="3">5.6.2.4</ecNumber>
    </recommendedName>
</protein>
<dbReference type="PROSITE" id="PS51192">
    <property type="entry name" value="HELICASE_ATP_BIND_1"/>
    <property type="match status" value="1"/>
</dbReference>
<comment type="similarity">
    <text evidence="1">Belongs to the helicase family. RecQ subfamily.</text>
</comment>
<dbReference type="PROSITE" id="PS51194">
    <property type="entry name" value="HELICASE_CTER"/>
    <property type="match status" value="1"/>
</dbReference>
<dbReference type="SUPFAM" id="SSF46785">
    <property type="entry name" value="Winged helix' DNA-binding domain"/>
    <property type="match status" value="1"/>
</dbReference>
<dbReference type="Pfam" id="PF00271">
    <property type="entry name" value="Helicase_C"/>
    <property type="match status" value="1"/>
</dbReference>
<feature type="domain" description="Helicase ATP-binding" evidence="4">
    <location>
        <begin position="46"/>
        <end position="155"/>
    </location>
</feature>
<dbReference type="InterPro" id="IPR036388">
    <property type="entry name" value="WH-like_DNA-bd_sf"/>
</dbReference>
<accession>A0ABN8LTR2</accession>
<gene>
    <name evidence="6" type="ORF">PEVE_00000671</name>
</gene>
<evidence type="ECO:0000256" key="1">
    <source>
        <dbReference type="ARBA" id="ARBA00005446"/>
    </source>
</evidence>
<evidence type="ECO:0000259" key="4">
    <source>
        <dbReference type="PROSITE" id="PS51192"/>
    </source>
</evidence>
<dbReference type="SUPFAM" id="SSF52540">
    <property type="entry name" value="P-loop containing nucleoside triphosphate hydrolases"/>
    <property type="match status" value="1"/>
</dbReference>
<sequence length="581" mass="66600">MARVCHSIGLCTCYLSNNLLNGIPSKITVPKRRGRRLHRPRTVCPIRENFNRLMNNVGKQDFPKLVYCTPEYLMGVDGKNGVAHSMLAVSRHIALIAIDECHMIFQRSGEFRKCFTELIGLHELFPDTPIMALTATLLADQIKELRDGPLEKLWGGGGLILEYFFYFSTVNRPNIKLCVGDYDFKVEKSTKRKKKENGKREVKTKKNMISPPSKWKKVLEKIIDMADGQYCIVFMDFVVNVKEAPTCMVEELKQTCLKYHGKGMNEEEKLQTMSKFRLIFLQESREEFLIASEAYQVGTHDDHVNLVCRIGCPRTLTGWIQEFGRAGRNGEIANGIIYCNEFRDDRRLITWLRGVDSVEKEQIIRQYAESWRYVYCTLTGEYMRAFLTGRFGEEPDLQLEYKETCCESCDSNVDNDYNVKDDFLLLLGVIRELREHSSDTKIINWLRGSATASKDGGMRILSHESQSFGKGIGKSIAEWSRILRQAVGKEVLDLMFTENRFHGVTRIYRKYILSDKGNNFLKTPIDIFVKGPYDEAATGKTGRGESSRCRGKQTGEQWNQRMTICILASASPPKNLCFVRT</sequence>
<comment type="caution">
    <text evidence="6">The sequence shown here is derived from an EMBL/GenBank/DDBJ whole genome shotgun (WGS) entry which is preliminary data.</text>
</comment>
<dbReference type="EMBL" id="CALNXI010000103">
    <property type="protein sequence ID" value="CAH3019032.1"/>
    <property type="molecule type" value="Genomic_DNA"/>
</dbReference>
<evidence type="ECO:0000256" key="2">
    <source>
        <dbReference type="ARBA" id="ARBA00034617"/>
    </source>
</evidence>
<name>A0ABN8LTR2_9CNID</name>
<dbReference type="InterPro" id="IPR027417">
    <property type="entry name" value="P-loop_NTPase"/>
</dbReference>
<dbReference type="InterPro" id="IPR001650">
    <property type="entry name" value="Helicase_C-like"/>
</dbReference>
<proteinExistence type="inferred from homology"/>
<dbReference type="Gene3D" id="1.10.10.10">
    <property type="entry name" value="Winged helix-like DNA-binding domain superfamily/Winged helix DNA-binding domain"/>
    <property type="match status" value="1"/>
</dbReference>
<dbReference type="EC" id="5.6.2.4" evidence="3"/>
<dbReference type="InterPro" id="IPR014001">
    <property type="entry name" value="Helicase_ATP-bd"/>
</dbReference>
<evidence type="ECO:0000313" key="7">
    <source>
        <dbReference type="Proteomes" id="UP001159427"/>
    </source>
</evidence>
<dbReference type="Gene3D" id="3.40.50.300">
    <property type="entry name" value="P-loop containing nucleotide triphosphate hydrolases"/>
    <property type="match status" value="2"/>
</dbReference>
<evidence type="ECO:0000313" key="6">
    <source>
        <dbReference type="EMBL" id="CAH3019032.1"/>
    </source>
</evidence>
<dbReference type="InterPro" id="IPR036390">
    <property type="entry name" value="WH_DNA-bd_sf"/>
</dbReference>
<comment type="catalytic activity">
    <reaction evidence="2">
        <text>Couples ATP hydrolysis with the unwinding of duplex DNA by translocating in the 3'-5' direction.</text>
        <dbReference type="EC" id="5.6.2.4"/>
    </reaction>
</comment>
<evidence type="ECO:0000259" key="5">
    <source>
        <dbReference type="PROSITE" id="PS51194"/>
    </source>
</evidence>
<evidence type="ECO:0000256" key="3">
    <source>
        <dbReference type="ARBA" id="ARBA00034808"/>
    </source>
</evidence>
<dbReference type="Proteomes" id="UP001159427">
    <property type="component" value="Unassembled WGS sequence"/>
</dbReference>
<feature type="domain" description="Helicase C-terminal" evidence="5">
    <location>
        <begin position="218"/>
        <end position="371"/>
    </location>
</feature>